<dbReference type="Proteomes" id="UP000684084">
    <property type="component" value="Unassembled WGS sequence"/>
</dbReference>
<reference evidence="2" key="1">
    <citation type="submission" date="2020-05" db="EMBL/GenBank/DDBJ databases">
        <authorList>
            <person name="Rincon C."/>
            <person name="Sanders R I."/>
            <person name="Robbins C."/>
            <person name="Chaturvedi A."/>
        </authorList>
    </citation>
    <scope>NUCLEOTIDE SEQUENCE</scope>
    <source>
        <strain evidence="2">CHB12</strain>
    </source>
</reference>
<name>A0A915ZD50_9GLOM</name>
<feature type="compositionally biased region" description="Basic and acidic residues" evidence="1">
    <location>
        <begin position="18"/>
        <end position="34"/>
    </location>
</feature>
<protein>
    <submittedName>
        <fullName evidence="2">Uncharacterized protein</fullName>
    </submittedName>
</protein>
<gene>
    <name evidence="2" type="ORF">CHRIB12_LOCUS13117</name>
</gene>
<accession>A0A915ZD50</accession>
<evidence type="ECO:0000256" key="1">
    <source>
        <dbReference type="SAM" id="MobiDB-lite"/>
    </source>
</evidence>
<proteinExistence type="predicted"/>
<evidence type="ECO:0000313" key="3">
    <source>
        <dbReference type="Proteomes" id="UP000684084"/>
    </source>
</evidence>
<dbReference type="EMBL" id="CAGKOT010000029">
    <property type="protein sequence ID" value="CAB5371530.1"/>
    <property type="molecule type" value="Genomic_DNA"/>
</dbReference>
<dbReference type="VEuPathDB" id="FungiDB:RhiirFUN_022286"/>
<sequence length="105" mass="12153">MKTVSQICCRVLKQKRQQDRTEECNPNEPNDKINKSTSKLSPIKSKVKQTKETEISRRNTGRRFASVIWVNILSRQQEHTKKATRSAVTVAALNRGARLFELVKW</sequence>
<organism evidence="2 3">
    <name type="scientific">Rhizophagus irregularis</name>
    <dbReference type="NCBI Taxonomy" id="588596"/>
    <lineage>
        <taxon>Eukaryota</taxon>
        <taxon>Fungi</taxon>
        <taxon>Fungi incertae sedis</taxon>
        <taxon>Mucoromycota</taxon>
        <taxon>Glomeromycotina</taxon>
        <taxon>Glomeromycetes</taxon>
        <taxon>Glomerales</taxon>
        <taxon>Glomeraceae</taxon>
        <taxon>Rhizophagus</taxon>
    </lineage>
</organism>
<evidence type="ECO:0000313" key="2">
    <source>
        <dbReference type="EMBL" id="CAB5371530.1"/>
    </source>
</evidence>
<comment type="caution">
    <text evidence="2">The sequence shown here is derived from an EMBL/GenBank/DDBJ whole genome shotgun (WGS) entry which is preliminary data.</text>
</comment>
<dbReference type="OrthoDB" id="10551793at2759"/>
<feature type="region of interest" description="Disordered" evidence="1">
    <location>
        <begin position="18"/>
        <end position="57"/>
    </location>
</feature>
<dbReference type="AlphaFoldDB" id="A0A915ZD50"/>